<evidence type="ECO:0000256" key="2">
    <source>
        <dbReference type="ARBA" id="ARBA00022679"/>
    </source>
</evidence>
<dbReference type="OrthoDB" id="9814612at2"/>
<reference evidence="6" key="1">
    <citation type="submission" date="2016-10" db="EMBL/GenBank/DDBJ databases">
        <authorList>
            <person name="Varghese N."/>
            <person name="Submissions S."/>
        </authorList>
    </citation>
    <scope>NUCLEOTIDE SEQUENCE [LARGE SCALE GENOMIC DNA]</scope>
    <source>
        <strain evidence="6">ATCC 35263</strain>
    </source>
</reference>
<keyword evidence="6" id="KW-1185">Reference proteome</keyword>
<feature type="domain" description="Glycosyltransferase subfamily 4-like N-terminal" evidence="4">
    <location>
        <begin position="13"/>
        <end position="180"/>
    </location>
</feature>
<keyword evidence="2 5" id="KW-0808">Transferase</keyword>
<gene>
    <name evidence="5" type="ORF">SAMN02745716_0141</name>
</gene>
<dbReference type="AlphaFoldDB" id="A0A1H6FIQ4"/>
<evidence type="ECO:0000256" key="1">
    <source>
        <dbReference type="ARBA" id="ARBA00022676"/>
    </source>
</evidence>
<evidence type="ECO:0000259" key="3">
    <source>
        <dbReference type="Pfam" id="PF00534"/>
    </source>
</evidence>
<dbReference type="GO" id="GO:1901137">
    <property type="term" value="P:carbohydrate derivative biosynthetic process"/>
    <property type="evidence" value="ECO:0007669"/>
    <property type="project" value="UniProtKB-ARBA"/>
</dbReference>
<dbReference type="EMBL" id="FNWJ01000001">
    <property type="protein sequence ID" value="SEH10292.1"/>
    <property type="molecule type" value="Genomic_DNA"/>
</dbReference>
<proteinExistence type="predicted"/>
<evidence type="ECO:0000313" key="5">
    <source>
        <dbReference type="EMBL" id="SEH10292.1"/>
    </source>
</evidence>
<accession>A0A1H6FIQ4</accession>
<organism evidence="5 6">
    <name type="scientific">Thermoleophilum album</name>
    <dbReference type="NCBI Taxonomy" id="29539"/>
    <lineage>
        <taxon>Bacteria</taxon>
        <taxon>Bacillati</taxon>
        <taxon>Actinomycetota</taxon>
        <taxon>Thermoleophilia</taxon>
        <taxon>Thermoleophilales</taxon>
        <taxon>Thermoleophilaceae</taxon>
        <taxon>Thermoleophilum</taxon>
    </lineage>
</organism>
<dbReference type="PANTHER" id="PTHR45947:SF3">
    <property type="entry name" value="SULFOQUINOVOSYL TRANSFERASE SQD2"/>
    <property type="match status" value="1"/>
</dbReference>
<protein>
    <submittedName>
        <fullName evidence="5">Glycosyltransferase involved in cell wall bisynthesis</fullName>
    </submittedName>
</protein>
<dbReference type="Pfam" id="PF00534">
    <property type="entry name" value="Glycos_transf_1"/>
    <property type="match status" value="1"/>
</dbReference>
<dbReference type="InterPro" id="IPR028098">
    <property type="entry name" value="Glyco_trans_4-like_N"/>
</dbReference>
<dbReference type="Pfam" id="PF13439">
    <property type="entry name" value="Glyco_transf_4"/>
    <property type="match status" value="1"/>
</dbReference>
<keyword evidence="1" id="KW-0328">Glycosyltransferase</keyword>
<dbReference type="RefSeq" id="WP_093115309.1">
    <property type="nucleotide sequence ID" value="NZ_FNWJ01000001.1"/>
</dbReference>
<dbReference type="Proteomes" id="UP000222056">
    <property type="component" value="Unassembled WGS sequence"/>
</dbReference>
<name>A0A1H6FIQ4_THEAL</name>
<evidence type="ECO:0000259" key="4">
    <source>
        <dbReference type="Pfam" id="PF13439"/>
    </source>
</evidence>
<dbReference type="GO" id="GO:0016758">
    <property type="term" value="F:hexosyltransferase activity"/>
    <property type="evidence" value="ECO:0007669"/>
    <property type="project" value="TreeGrafter"/>
</dbReference>
<dbReference type="STRING" id="29539.SAMN02745716_0141"/>
<dbReference type="Gene3D" id="3.40.50.2000">
    <property type="entry name" value="Glycogen Phosphorylase B"/>
    <property type="match status" value="2"/>
</dbReference>
<dbReference type="InterPro" id="IPR050194">
    <property type="entry name" value="Glycosyltransferase_grp1"/>
</dbReference>
<dbReference type="SUPFAM" id="SSF53756">
    <property type="entry name" value="UDP-Glycosyltransferase/glycogen phosphorylase"/>
    <property type="match status" value="1"/>
</dbReference>
<dbReference type="PANTHER" id="PTHR45947">
    <property type="entry name" value="SULFOQUINOVOSYL TRANSFERASE SQD2"/>
    <property type="match status" value="1"/>
</dbReference>
<dbReference type="InterPro" id="IPR001296">
    <property type="entry name" value="Glyco_trans_1"/>
</dbReference>
<evidence type="ECO:0000313" key="6">
    <source>
        <dbReference type="Proteomes" id="UP000222056"/>
    </source>
</evidence>
<sequence>MRVLFVNHTAAMSGAERALLDLLECAAERHELLVLVPDGPLARALDERGIPRSALPAFELSFRLHPLRTPRSLVPFAPAASRLARIAKRFRPHLVYANTPRAAFSAIPWCRRHRTPLVVRAHEHFPANLSGRLVARLLARGADAICAVSRDTRERLQAALGRSRGRARLVHLHNGIDLERFRPDPTGARRVRDEFGADASVALLVQIAQITPWKGQDLAIRCLAGLVAEGFDAKLVLVGEVAFSGPAVAFDNRAYERQLRRLVAQLGVVDRVVFAGARNDVPAILTAADLTLVPSWCEPFGLVTVESMACGTPPLVSERGAGPELIADGEHGRLLPPCRPELWSAAAAELLRDRERLEAMGRSARAAASRFDRMRAALAMEELWRDLAHRA</sequence>
<feature type="domain" description="Glycosyl transferase family 1" evidence="3">
    <location>
        <begin position="193"/>
        <end position="365"/>
    </location>
</feature>
<dbReference type="CDD" id="cd03801">
    <property type="entry name" value="GT4_PimA-like"/>
    <property type="match status" value="1"/>
</dbReference>